<organism evidence="2 3">
    <name type="scientific">Porites evermanni</name>
    <dbReference type="NCBI Taxonomy" id="104178"/>
    <lineage>
        <taxon>Eukaryota</taxon>
        <taxon>Metazoa</taxon>
        <taxon>Cnidaria</taxon>
        <taxon>Anthozoa</taxon>
        <taxon>Hexacorallia</taxon>
        <taxon>Scleractinia</taxon>
        <taxon>Fungiina</taxon>
        <taxon>Poritidae</taxon>
        <taxon>Porites</taxon>
    </lineage>
</organism>
<keyword evidence="1" id="KW-0472">Membrane</keyword>
<dbReference type="PANTHER" id="PTHR22930">
    <property type="match status" value="1"/>
</dbReference>
<gene>
    <name evidence="2" type="ORF">PEVE_00007527</name>
</gene>
<comment type="caution">
    <text evidence="2">The sequence shown here is derived from an EMBL/GenBank/DDBJ whole genome shotgun (WGS) entry which is preliminary data.</text>
</comment>
<keyword evidence="1" id="KW-0812">Transmembrane</keyword>
<protein>
    <recommendedName>
        <fullName evidence="4">Nuclease HARBI1</fullName>
    </recommendedName>
</protein>
<accession>A0ABN8LV93</accession>
<dbReference type="InterPro" id="IPR045249">
    <property type="entry name" value="HARBI1-like"/>
</dbReference>
<keyword evidence="1" id="KW-1133">Transmembrane helix</keyword>
<evidence type="ECO:0000313" key="3">
    <source>
        <dbReference type="Proteomes" id="UP001159427"/>
    </source>
</evidence>
<evidence type="ECO:0000256" key="1">
    <source>
        <dbReference type="SAM" id="Phobius"/>
    </source>
</evidence>
<dbReference type="EMBL" id="CALNXI010000150">
    <property type="protein sequence ID" value="CAH3020536.1"/>
    <property type="molecule type" value="Genomic_DNA"/>
</dbReference>
<reference evidence="2 3" key="1">
    <citation type="submission" date="2022-05" db="EMBL/GenBank/DDBJ databases">
        <authorList>
            <consortium name="Genoscope - CEA"/>
            <person name="William W."/>
        </authorList>
    </citation>
    <scope>NUCLEOTIDE SEQUENCE [LARGE SCALE GENOMIC DNA]</scope>
</reference>
<proteinExistence type="predicted"/>
<dbReference type="Proteomes" id="UP001159427">
    <property type="component" value="Unassembled WGS sequence"/>
</dbReference>
<sequence>MVGPKKVIAAVVLGLISSLITCVQLNLAMFNMHFDYYKRRIDILRLLSMSDRRIAHHNQLKRAGKQPRPRRFWVRPGRVSDWWDNFVNQRMIEEERRENCRMSRRSLYKLADQLRPYIEGKTTIMRSPVDVVKQVAVTLYYLSDEGRLQKTANAFGLSRQAVSKIIRKVCKAITIHLGAKYITLPFTEEEVEGHVKSFHRLHGFPQCLGAVDGTHIEIRQPEYNSTDYIDKKGRHSTVLWMLLSSGQEATVMPECFQIPS</sequence>
<keyword evidence="3" id="KW-1185">Reference proteome</keyword>
<dbReference type="PANTHER" id="PTHR22930:SF85">
    <property type="entry name" value="GH03217P-RELATED"/>
    <property type="match status" value="1"/>
</dbReference>
<feature type="transmembrane region" description="Helical" evidence="1">
    <location>
        <begin position="6"/>
        <end position="30"/>
    </location>
</feature>
<name>A0ABN8LV93_9CNID</name>
<evidence type="ECO:0000313" key="2">
    <source>
        <dbReference type="EMBL" id="CAH3020536.1"/>
    </source>
</evidence>
<evidence type="ECO:0008006" key="4">
    <source>
        <dbReference type="Google" id="ProtNLM"/>
    </source>
</evidence>